<evidence type="ECO:0000313" key="3">
    <source>
        <dbReference type="EMBL" id="CDW21776.1"/>
    </source>
</evidence>
<proteinExistence type="predicted"/>
<accession>A0A0K2T8H0</accession>
<feature type="region of interest" description="Disordered" evidence="1">
    <location>
        <begin position="70"/>
        <end position="89"/>
    </location>
</feature>
<protein>
    <submittedName>
        <fullName evidence="3">Uncharacterized protein</fullName>
    </submittedName>
</protein>
<evidence type="ECO:0000256" key="2">
    <source>
        <dbReference type="SAM" id="SignalP"/>
    </source>
</evidence>
<name>A0A0K2T8H0_LEPSM</name>
<keyword evidence="2" id="KW-0732">Signal</keyword>
<feature type="chain" id="PRO_5005487516" evidence="2">
    <location>
        <begin position="26"/>
        <end position="89"/>
    </location>
</feature>
<reference evidence="3" key="1">
    <citation type="submission" date="2014-05" db="EMBL/GenBank/DDBJ databases">
        <authorList>
            <person name="Chronopoulou M."/>
        </authorList>
    </citation>
    <scope>NUCLEOTIDE SEQUENCE</scope>
    <source>
        <tissue evidence="3">Whole organism</tissue>
    </source>
</reference>
<dbReference type="AlphaFoldDB" id="A0A0K2T8H0"/>
<evidence type="ECO:0000256" key="1">
    <source>
        <dbReference type="SAM" id="MobiDB-lite"/>
    </source>
</evidence>
<sequence length="89" mass="9389">MTSKTYIALLLMSVVLLSSLSETEGFFGNCICRWTQGANCKTAADNGKAYTGRLNLGFIVLTSQCRCPGTAPATQAPTTTTTTSARTTT</sequence>
<dbReference type="EMBL" id="HACA01004415">
    <property type="protein sequence ID" value="CDW21776.1"/>
    <property type="molecule type" value="Transcribed_RNA"/>
</dbReference>
<organism evidence="3">
    <name type="scientific">Lepeophtheirus salmonis</name>
    <name type="common">Salmon louse</name>
    <name type="synonym">Caligus salmonis</name>
    <dbReference type="NCBI Taxonomy" id="72036"/>
    <lineage>
        <taxon>Eukaryota</taxon>
        <taxon>Metazoa</taxon>
        <taxon>Ecdysozoa</taxon>
        <taxon>Arthropoda</taxon>
        <taxon>Crustacea</taxon>
        <taxon>Multicrustacea</taxon>
        <taxon>Hexanauplia</taxon>
        <taxon>Copepoda</taxon>
        <taxon>Siphonostomatoida</taxon>
        <taxon>Caligidae</taxon>
        <taxon>Lepeophtheirus</taxon>
    </lineage>
</organism>
<feature type="signal peptide" evidence="2">
    <location>
        <begin position="1"/>
        <end position="25"/>
    </location>
</feature>